<dbReference type="GO" id="GO:0007034">
    <property type="term" value="P:vacuolar transport"/>
    <property type="evidence" value="ECO:0007669"/>
    <property type="project" value="TreeGrafter"/>
</dbReference>
<dbReference type="Pfam" id="PF02990">
    <property type="entry name" value="EMP70"/>
    <property type="match status" value="1"/>
</dbReference>
<keyword evidence="3 7" id="KW-0812">Transmembrane</keyword>
<dbReference type="PANTHER" id="PTHR10766:SF111">
    <property type="entry name" value="TRANSMEMBRANE 9 SUPERFAMILY MEMBER 2"/>
    <property type="match status" value="1"/>
</dbReference>
<dbReference type="InterPro" id="IPR004240">
    <property type="entry name" value="EMP70"/>
</dbReference>
<feature type="transmembrane region" description="Helical" evidence="7">
    <location>
        <begin position="327"/>
        <end position="356"/>
    </location>
</feature>
<feature type="transmembrane region" description="Helical" evidence="7">
    <location>
        <begin position="520"/>
        <end position="546"/>
    </location>
</feature>
<feature type="transmembrane region" description="Helical" evidence="7">
    <location>
        <begin position="590"/>
        <end position="618"/>
    </location>
</feature>
<dbReference type="PANTHER" id="PTHR10766">
    <property type="entry name" value="TRANSMEMBRANE 9 SUPERFAMILY PROTEIN"/>
    <property type="match status" value="1"/>
</dbReference>
<dbReference type="AlphaFoldDB" id="A0AAV5RLM1"/>
<evidence type="ECO:0000313" key="8">
    <source>
        <dbReference type="EMBL" id="GMM52439.1"/>
    </source>
</evidence>
<comment type="caution">
    <text evidence="8">The sequence shown here is derived from an EMBL/GenBank/DDBJ whole genome shotgun (WGS) entry which is preliminary data.</text>
</comment>
<feature type="transmembrane region" description="Helical" evidence="7">
    <location>
        <begin position="266"/>
        <end position="286"/>
    </location>
</feature>
<evidence type="ECO:0000256" key="3">
    <source>
        <dbReference type="ARBA" id="ARBA00022692"/>
    </source>
</evidence>
<organism evidence="8 9">
    <name type="scientific">Starmerella bacillaris</name>
    <name type="common">Yeast</name>
    <name type="synonym">Candida zemplinina</name>
    <dbReference type="NCBI Taxonomy" id="1247836"/>
    <lineage>
        <taxon>Eukaryota</taxon>
        <taxon>Fungi</taxon>
        <taxon>Dikarya</taxon>
        <taxon>Ascomycota</taxon>
        <taxon>Saccharomycotina</taxon>
        <taxon>Dipodascomycetes</taxon>
        <taxon>Dipodascales</taxon>
        <taxon>Trichomonascaceae</taxon>
        <taxon>Starmerella</taxon>
    </lineage>
</organism>
<dbReference type="GO" id="GO:0072657">
    <property type="term" value="P:protein localization to membrane"/>
    <property type="evidence" value="ECO:0007669"/>
    <property type="project" value="TreeGrafter"/>
</dbReference>
<keyword evidence="9" id="KW-1185">Reference proteome</keyword>
<name>A0AAV5RLM1_STABA</name>
<sequence length="629" mass="70595">MYPGWICVLLVWQTVQARYLPGVAPIDYSSGDSIDVFVNRLTSSTAQNFIGYDYYNDHLKFCKPENGPHKVSGSLGAILLGDRLYTSPVDIRMLQDDACHKLCTSVYKKDDLKFIKGLINDGYRQHWLIDSLPVIGAREVSRVASEHGIQKTVSLNVAGFLLGHVLTDERLIIYNHYNITLDYHKKKDKFRVVGVQVESSSMENGEGCAFGTETKINLDEFGDDETLEVEYSYSVTWRESDTPWATRWDHYLNNEKVSKLDKANNYIFFFSTLFITCGVILQVLALTRVLRKDISQYNELSLEPEDFANERGWKQVAGDVFRKPRSVLAYSIMIGSGAQILAAFSATLVLTILGFISPTSRGSFSTALLVLTAMLGGVGGWISAVSYKTWGGQDRKANLLLTPIVVPLLVFFIFLFLNFLLIFHHSSGAVPIGEIATIIGIWGCISAPLSILFGFIAFKKPLRYPPTMRVNQIARLQPPKPWYTNLALMVLLSALYPSGAFVSYISVIFGSIWSDKIFKIFGMLSLSCCMLVILSVFTGVVYLYLLILNENYKWQWPVFLVSGAPAILFYFFSILYGYKNLNIDTAFGIFFYLGYSFLMSMFCFLALGSGGSIAAYLVTRIIYNSIKSE</sequence>
<keyword evidence="5 7" id="KW-1133">Transmembrane helix</keyword>
<evidence type="ECO:0000313" key="9">
    <source>
        <dbReference type="Proteomes" id="UP001362899"/>
    </source>
</evidence>
<keyword evidence="6 7" id="KW-0472">Membrane</keyword>
<protein>
    <recommendedName>
        <fullName evidence="7">Transmembrane 9 superfamily member</fullName>
    </recommendedName>
</protein>
<feature type="transmembrane region" description="Helical" evidence="7">
    <location>
        <begin position="368"/>
        <end position="387"/>
    </location>
</feature>
<feature type="chain" id="PRO_5043106430" description="Transmembrane 9 superfamily member" evidence="7">
    <location>
        <begin position="18"/>
        <end position="629"/>
    </location>
</feature>
<evidence type="ECO:0000256" key="1">
    <source>
        <dbReference type="ARBA" id="ARBA00004141"/>
    </source>
</evidence>
<reference evidence="8 9" key="1">
    <citation type="journal article" date="2023" name="Elife">
        <title>Identification of key yeast species and microbe-microbe interactions impacting larval growth of Drosophila in the wild.</title>
        <authorList>
            <person name="Mure A."/>
            <person name="Sugiura Y."/>
            <person name="Maeda R."/>
            <person name="Honda K."/>
            <person name="Sakurai N."/>
            <person name="Takahashi Y."/>
            <person name="Watada M."/>
            <person name="Katoh T."/>
            <person name="Gotoh A."/>
            <person name="Gotoh Y."/>
            <person name="Taniguchi I."/>
            <person name="Nakamura K."/>
            <person name="Hayashi T."/>
            <person name="Katayama T."/>
            <person name="Uemura T."/>
            <person name="Hattori Y."/>
        </authorList>
    </citation>
    <scope>NUCLEOTIDE SEQUENCE [LARGE SCALE GENOMIC DNA]</scope>
    <source>
        <strain evidence="8 9">SB-73</strain>
    </source>
</reference>
<comment type="similarity">
    <text evidence="2 7">Belongs to the nonaspanin (TM9SF) (TC 9.A.2) family.</text>
</comment>
<feature type="signal peptide" evidence="7">
    <location>
        <begin position="1"/>
        <end position="17"/>
    </location>
</feature>
<gene>
    <name evidence="8" type="ORF">DASB73_034020</name>
</gene>
<comment type="subcellular location">
    <subcellularLocation>
        <location evidence="1">Membrane</location>
        <topology evidence="1">Multi-pass membrane protein</topology>
    </subcellularLocation>
</comment>
<feature type="transmembrane region" description="Helical" evidence="7">
    <location>
        <begin position="435"/>
        <end position="458"/>
    </location>
</feature>
<feature type="transmembrane region" description="Helical" evidence="7">
    <location>
        <begin position="486"/>
        <end position="514"/>
    </location>
</feature>
<evidence type="ECO:0000256" key="6">
    <source>
        <dbReference type="ARBA" id="ARBA00023136"/>
    </source>
</evidence>
<evidence type="ECO:0000256" key="2">
    <source>
        <dbReference type="ARBA" id="ARBA00005227"/>
    </source>
</evidence>
<keyword evidence="4 7" id="KW-0732">Signal</keyword>
<evidence type="ECO:0000256" key="4">
    <source>
        <dbReference type="ARBA" id="ARBA00022729"/>
    </source>
</evidence>
<feature type="transmembrane region" description="Helical" evidence="7">
    <location>
        <begin position="399"/>
        <end position="423"/>
    </location>
</feature>
<feature type="transmembrane region" description="Helical" evidence="7">
    <location>
        <begin position="558"/>
        <end position="578"/>
    </location>
</feature>
<proteinExistence type="inferred from homology"/>
<dbReference type="Proteomes" id="UP001362899">
    <property type="component" value="Unassembled WGS sequence"/>
</dbReference>
<evidence type="ECO:0000256" key="5">
    <source>
        <dbReference type="ARBA" id="ARBA00022989"/>
    </source>
</evidence>
<evidence type="ECO:0000256" key="7">
    <source>
        <dbReference type="RuleBase" id="RU363079"/>
    </source>
</evidence>
<dbReference type="GO" id="GO:0000329">
    <property type="term" value="C:fungal-type vacuole membrane"/>
    <property type="evidence" value="ECO:0007669"/>
    <property type="project" value="TreeGrafter"/>
</dbReference>
<dbReference type="GO" id="GO:0005768">
    <property type="term" value="C:endosome"/>
    <property type="evidence" value="ECO:0007669"/>
    <property type="project" value="TreeGrafter"/>
</dbReference>
<dbReference type="EMBL" id="BTGC01000008">
    <property type="protein sequence ID" value="GMM52439.1"/>
    <property type="molecule type" value="Genomic_DNA"/>
</dbReference>
<accession>A0AAV5RLM1</accession>